<organism evidence="2 3">
    <name type="scientific">Streptomyces plumbiresistens</name>
    <dbReference type="NCBI Taxonomy" id="511811"/>
    <lineage>
        <taxon>Bacteria</taxon>
        <taxon>Bacillati</taxon>
        <taxon>Actinomycetota</taxon>
        <taxon>Actinomycetes</taxon>
        <taxon>Kitasatosporales</taxon>
        <taxon>Streptomycetaceae</taxon>
        <taxon>Streptomyces</taxon>
    </lineage>
</organism>
<evidence type="ECO:0000313" key="3">
    <source>
        <dbReference type="Proteomes" id="UP001500456"/>
    </source>
</evidence>
<evidence type="ECO:0000256" key="1">
    <source>
        <dbReference type="SAM" id="MobiDB-lite"/>
    </source>
</evidence>
<dbReference type="EMBL" id="BAAAZX010000076">
    <property type="protein sequence ID" value="GAA4033724.1"/>
    <property type="molecule type" value="Genomic_DNA"/>
</dbReference>
<comment type="caution">
    <text evidence="2">The sequence shown here is derived from an EMBL/GenBank/DDBJ whole genome shotgun (WGS) entry which is preliminary data.</text>
</comment>
<feature type="region of interest" description="Disordered" evidence="1">
    <location>
        <begin position="111"/>
        <end position="131"/>
    </location>
</feature>
<keyword evidence="3" id="KW-1185">Reference proteome</keyword>
<proteinExistence type="predicted"/>
<accession>A0ABP7U1U1</accession>
<evidence type="ECO:0000313" key="2">
    <source>
        <dbReference type="EMBL" id="GAA4033724.1"/>
    </source>
</evidence>
<name>A0ABP7U1U1_9ACTN</name>
<gene>
    <name evidence="2" type="ORF">GCM10022232_94250</name>
</gene>
<protein>
    <submittedName>
        <fullName evidence="2">Uncharacterized protein</fullName>
    </submittedName>
</protein>
<dbReference type="Proteomes" id="UP001500456">
    <property type="component" value="Unassembled WGS sequence"/>
</dbReference>
<sequence>MAAWHGKRLRPGVFRAGTQFGLDAQQAAPLGGALGACGGADLDLAGAAADRQIRGPVVLGFAGPGGQDGPVTGGVGLTNDGAGGVQRAGLVGLDQYGVRDPLGDAAAESVQVGDEEVVPQQLPACEPLAGQ</sequence>
<reference evidence="3" key="1">
    <citation type="journal article" date="2019" name="Int. J. Syst. Evol. Microbiol.">
        <title>The Global Catalogue of Microorganisms (GCM) 10K type strain sequencing project: providing services to taxonomists for standard genome sequencing and annotation.</title>
        <authorList>
            <consortium name="The Broad Institute Genomics Platform"/>
            <consortium name="The Broad Institute Genome Sequencing Center for Infectious Disease"/>
            <person name="Wu L."/>
            <person name="Ma J."/>
        </authorList>
    </citation>
    <scope>NUCLEOTIDE SEQUENCE [LARGE SCALE GENOMIC DNA]</scope>
    <source>
        <strain evidence="3">JCM 16924</strain>
    </source>
</reference>